<dbReference type="RefSeq" id="WP_103373500.1">
    <property type="nucleotide sequence ID" value="NZ_BMCF01000003.1"/>
</dbReference>
<dbReference type="Proteomes" id="UP000254412">
    <property type="component" value="Unassembled WGS sequence"/>
</dbReference>
<gene>
    <name evidence="2" type="ORF">BUZ61_00470</name>
    <name evidence="3" type="ORF">NCTC13834_02659</name>
</gene>
<sequence length="204" mass="21750">MENSNLPFLQHFSNLRENPKWGLKLILSIIVAALSAAIGAMSIDYNEIYQEAGANGEAMDMDMGMIGLIVGIVGGAFSSIIGIGVTFVIFLIISKIMKSDAGAKSIFSATLSFSLITGIVGLIVVLIQWVAGLSLLDYNIASLNIFDKGNQMLGALNLQTLIDAYVFGIMLFATNRLSKKAAMIWAIAYIVVSVGFALIGASFQ</sequence>
<feature type="transmembrane region" description="Helical" evidence="1">
    <location>
        <begin position="105"/>
        <end position="131"/>
    </location>
</feature>
<dbReference type="EMBL" id="UHDS01000001">
    <property type="protein sequence ID" value="SUM56251.1"/>
    <property type="molecule type" value="Genomic_DNA"/>
</dbReference>
<feature type="transmembrane region" description="Helical" evidence="1">
    <location>
        <begin position="63"/>
        <end position="93"/>
    </location>
</feature>
<name>A0A2T4SEL7_9STAP</name>
<proteinExistence type="predicted"/>
<feature type="transmembrane region" description="Helical" evidence="1">
    <location>
        <begin position="184"/>
        <end position="203"/>
    </location>
</feature>
<organism evidence="2 4">
    <name type="scientific">Staphylococcus nepalensis</name>
    <dbReference type="NCBI Taxonomy" id="214473"/>
    <lineage>
        <taxon>Bacteria</taxon>
        <taxon>Bacillati</taxon>
        <taxon>Bacillota</taxon>
        <taxon>Bacilli</taxon>
        <taxon>Bacillales</taxon>
        <taxon>Staphylococcaceae</taxon>
        <taxon>Staphylococcus</taxon>
    </lineage>
</organism>
<keyword evidence="1" id="KW-0472">Membrane</keyword>
<reference evidence="2" key="2">
    <citation type="submission" date="2018-03" db="EMBL/GenBank/DDBJ databases">
        <authorList>
            <person name="Keele B.F."/>
        </authorList>
    </citation>
    <scope>NUCLEOTIDE SEQUENCE</scope>
    <source>
        <strain evidence="2">SNUC 4337</strain>
    </source>
</reference>
<feature type="transmembrane region" description="Helical" evidence="1">
    <location>
        <begin position="21"/>
        <end position="43"/>
    </location>
</feature>
<dbReference type="EMBL" id="PZHR01000001">
    <property type="protein sequence ID" value="PTK61039.1"/>
    <property type="molecule type" value="Genomic_DNA"/>
</dbReference>
<dbReference type="OrthoDB" id="2394239at2"/>
<evidence type="ECO:0000313" key="2">
    <source>
        <dbReference type="EMBL" id="PTK61039.1"/>
    </source>
</evidence>
<dbReference type="Proteomes" id="UP000240400">
    <property type="component" value="Unassembled WGS sequence"/>
</dbReference>
<keyword evidence="1" id="KW-0812">Transmembrane</keyword>
<evidence type="ECO:0000313" key="5">
    <source>
        <dbReference type="Proteomes" id="UP000254412"/>
    </source>
</evidence>
<evidence type="ECO:0000313" key="4">
    <source>
        <dbReference type="Proteomes" id="UP000240400"/>
    </source>
</evidence>
<evidence type="ECO:0008006" key="6">
    <source>
        <dbReference type="Google" id="ProtNLM"/>
    </source>
</evidence>
<evidence type="ECO:0000313" key="3">
    <source>
        <dbReference type="EMBL" id="SUM56251.1"/>
    </source>
</evidence>
<reference evidence="2 4" key="1">
    <citation type="journal article" date="2016" name="Front. Microbiol.">
        <title>Comprehensive Phylogenetic Analysis of Bovine Non-aureus Staphylococci Species Based on Whole-Genome Sequencing.</title>
        <authorList>
            <person name="Naushad S."/>
            <person name="Barkema H.W."/>
            <person name="Luby C."/>
            <person name="Condas L.A."/>
            <person name="Nobrega D.B."/>
            <person name="Carson D.A."/>
            <person name="De Buck J."/>
        </authorList>
    </citation>
    <scope>NUCLEOTIDE SEQUENCE [LARGE SCALE GENOMIC DNA]</scope>
    <source>
        <strain evidence="2 4">SNUC 4337</strain>
    </source>
</reference>
<reference evidence="3 5" key="3">
    <citation type="submission" date="2018-06" db="EMBL/GenBank/DDBJ databases">
        <authorList>
            <consortium name="Pathogen Informatics"/>
            <person name="Doyle S."/>
        </authorList>
    </citation>
    <scope>NUCLEOTIDE SEQUENCE [LARGE SCALE GENOMIC DNA]</scope>
    <source>
        <strain evidence="3 5">NCTC13834</strain>
    </source>
</reference>
<keyword evidence="1" id="KW-1133">Transmembrane helix</keyword>
<feature type="transmembrane region" description="Helical" evidence="1">
    <location>
        <begin position="151"/>
        <end position="172"/>
    </location>
</feature>
<evidence type="ECO:0000256" key="1">
    <source>
        <dbReference type="SAM" id="Phobius"/>
    </source>
</evidence>
<dbReference type="AlphaFoldDB" id="A0A2T4SEL7"/>
<accession>A0A2T4SEL7</accession>
<protein>
    <recommendedName>
        <fullName evidence="6">Yip1 domain-containing protein</fullName>
    </recommendedName>
</protein>